<evidence type="ECO:0000313" key="1">
    <source>
        <dbReference type="EMBL" id="SHO58063.1"/>
    </source>
</evidence>
<proteinExistence type="predicted"/>
<dbReference type="AlphaFoldDB" id="A0A1M7YZR7"/>
<reference evidence="2" key="1">
    <citation type="submission" date="2016-12" db="EMBL/GenBank/DDBJ databases">
        <authorList>
            <person name="Rodrigo-Torres L."/>
            <person name="Arahal R.D."/>
            <person name="Lucena T."/>
        </authorList>
    </citation>
    <scope>NUCLEOTIDE SEQUENCE [LARGE SCALE GENOMIC DNA]</scope>
</reference>
<keyword evidence="2" id="KW-1185">Reference proteome</keyword>
<accession>A0A1M7YZR7</accession>
<evidence type="ECO:0000313" key="2">
    <source>
        <dbReference type="Proteomes" id="UP000184600"/>
    </source>
</evidence>
<sequence>MAVLVEAISVVIRCEAIVNKFSGGVKAFMASLPNKTLCSDGEIACINFMTPFDVQKYVEFLMRQNLIYKDDNENLIDIVVVDQRQGMTRDCDWAGFGSMDWNNNPEQPVSVCYFISTKDERLVVPEGWDYDNSLTANHKFIGDDVIPENFTFLRREGHIDVFWDKDTEQEFYIRRV</sequence>
<name>A0A1M7YZR7_9VIBR</name>
<dbReference type="OrthoDB" id="5615103at2"/>
<gene>
    <name evidence="1" type="ORF">VQ7734_03833</name>
</gene>
<organism evidence="1 2">
    <name type="scientific">Vibrio quintilis</name>
    <dbReference type="NCBI Taxonomy" id="1117707"/>
    <lineage>
        <taxon>Bacteria</taxon>
        <taxon>Pseudomonadati</taxon>
        <taxon>Pseudomonadota</taxon>
        <taxon>Gammaproteobacteria</taxon>
        <taxon>Vibrionales</taxon>
        <taxon>Vibrionaceae</taxon>
        <taxon>Vibrio</taxon>
    </lineage>
</organism>
<dbReference type="EMBL" id="FRFG01000054">
    <property type="protein sequence ID" value="SHO58063.1"/>
    <property type="molecule type" value="Genomic_DNA"/>
</dbReference>
<protein>
    <submittedName>
        <fullName evidence="1">Uncharacterized protein</fullName>
    </submittedName>
</protein>
<dbReference type="Proteomes" id="UP000184600">
    <property type="component" value="Unassembled WGS sequence"/>
</dbReference>
<dbReference type="RefSeq" id="WP_073585515.1">
    <property type="nucleotide sequence ID" value="NZ_AP024897.1"/>
</dbReference>
<dbReference type="STRING" id="1117707.VQ7734_03833"/>